<dbReference type="AlphaFoldDB" id="A0A3Q7IQZ7"/>
<dbReference type="Proteomes" id="UP000004994">
    <property type="component" value="Chromosome 11"/>
</dbReference>
<proteinExistence type="inferred from homology"/>
<dbReference type="InterPro" id="IPR035595">
    <property type="entry name" value="UDP_glycos_trans_CS"/>
</dbReference>
<dbReference type="InterPro" id="IPR002213">
    <property type="entry name" value="UDP_glucos_trans"/>
</dbReference>
<evidence type="ECO:0000313" key="5">
    <source>
        <dbReference type="EnsemblPlants" id="Solyc11g007490.2.1"/>
    </source>
</evidence>
<dbReference type="EnsemblPlants" id="Solyc11g007490.2.1">
    <property type="protein sequence ID" value="Solyc11g007490.2.1"/>
    <property type="gene ID" value="Solyc11g007490.2"/>
</dbReference>
<evidence type="ECO:0000256" key="1">
    <source>
        <dbReference type="ARBA" id="ARBA00009995"/>
    </source>
</evidence>
<dbReference type="GO" id="GO:0035251">
    <property type="term" value="F:UDP-glucosyltransferase activity"/>
    <property type="evidence" value="ECO:0000318"/>
    <property type="project" value="GO_Central"/>
</dbReference>
<dbReference type="PROSITE" id="PS00375">
    <property type="entry name" value="UDPGT"/>
    <property type="match status" value="2"/>
</dbReference>
<accession>A0A3Q7IQZ7</accession>
<dbReference type="Pfam" id="PF26168">
    <property type="entry name" value="Glyco_transf_N"/>
    <property type="match status" value="2"/>
</dbReference>
<evidence type="ECO:0000313" key="6">
    <source>
        <dbReference type="Proteomes" id="UP000004994"/>
    </source>
</evidence>
<dbReference type="Pfam" id="PF00201">
    <property type="entry name" value="UDPGT"/>
    <property type="match status" value="2"/>
</dbReference>
<dbReference type="OMA" id="NWIICDF"/>
<feature type="domain" description="Glycosyltransferase N-terminal" evidence="4">
    <location>
        <begin position="7"/>
        <end position="226"/>
    </location>
</feature>
<dbReference type="FunFam" id="3.40.50.2000:FF:000060">
    <property type="entry name" value="Glycosyltransferase"/>
    <property type="match status" value="2"/>
</dbReference>
<reference evidence="5" key="1">
    <citation type="journal article" date="2012" name="Nature">
        <title>The tomato genome sequence provides insights into fleshy fruit evolution.</title>
        <authorList>
            <consortium name="Tomato Genome Consortium"/>
        </authorList>
    </citation>
    <scope>NUCLEOTIDE SEQUENCE [LARGE SCALE GENOMIC DNA]</scope>
    <source>
        <strain evidence="5">cv. Heinz 1706</strain>
    </source>
</reference>
<protein>
    <recommendedName>
        <fullName evidence="4">Glycosyltransferase N-terminal domain-containing protein</fullName>
    </recommendedName>
</protein>
<organism evidence="5">
    <name type="scientific">Solanum lycopersicum</name>
    <name type="common">Tomato</name>
    <name type="synonym">Lycopersicon esculentum</name>
    <dbReference type="NCBI Taxonomy" id="4081"/>
    <lineage>
        <taxon>Eukaryota</taxon>
        <taxon>Viridiplantae</taxon>
        <taxon>Streptophyta</taxon>
        <taxon>Embryophyta</taxon>
        <taxon>Tracheophyta</taxon>
        <taxon>Spermatophyta</taxon>
        <taxon>Magnoliopsida</taxon>
        <taxon>eudicotyledons</taxon>
        <taxon>Gunneridae</taxon>
        <taxon>Pentapetalae</taxon>
        <taxon>asterids</taxon>
        <taxon>lamiids</taxon>
        <taxon>Solanales</taxon>
        <taxon>Solanaceae</taxon>
        <taxon>Solanoideae</taxon>
        <taxon>Solaneae</taxon>
        <taxon>Solanum</taxon>
        <taxon>Solanum subgen. Lycopersicon</taxon>
    </lineage>
</organism>
<dbReference type="CDD" id="cd03784">
    <property type="entry name" value="GT1_Gtf-like"/>
    <property type="match status" value="2"/>
</dbReference>
<dbReference type="PANTHER" id="PTHR48044:SF79">
    <property type="entry name" value="UDP-GLYCOSYLTRANSFERASES DOMAIN-CONTAINING PROTEIN"/>
    <property type="match status" value="1"/>
</dbReference>
<evidence type="ECO:0000256" key="2">
    <source>
        <dbReference type="ARBA" id="ARBA00022676"/>
    </source>
</evidence>
<reference evidence="5" key="2">
    <citation type="submission" date="2019-01" db="UniProtKB">
        <authorList>
            <consortium name="EnsemblPlants"/>
        </authorList>
    </citation>
    <scope>IDENTIFICATION</scope>
    <source>
        <strain evidence="5">cv. Heinz 1706</strain>
    </source>
</reference>
<dbReference type="Gramene" id="Solyc11g007490.2.1">
    <property type="protein sequence ID" value="Solyc11g007490.2.1"/>
    <property type="gene ID" value="Solyc11g007490.2"/>
</dbReference>
<feature type="domain" description="Glycosyltransferase N-terminal" evidence="4">
    <location>
        <begin position="432"/>
        <end position="644"/>
    </location>
</feature>
<keyword evidence="3" id="KW-0808">Transferase</keyword>
<comment type="similarity">
    <text evidence="1">Belongs to the UDP-glycosyltransferase family.</text>
</comment>
<evidence type="ECO:0000256" key="3">
    <source>
        <dbReference type="ARBA" id="ARBA00022679"/>
    </source>
</evidence>
<dbReference type="SUPFAM" id="SSF53756">
    <property type="entry name" value="UDP-Glycosyltransferase/glycogen phosphorylase"/>
    <property type="match status" value="2"/>
</dbReference>
<dbReference type="GO" id="GO:0016138">
    <property type="term" value="P:glycoside biosynthetic process"/>
    <property type="evidence" value="ECO:0007669"/>
    <property type="project" value="UniProtKB-ARBA"/>
</dbReference>
<keyword evidence="6" id="KW-1185">Reference proteome</keyword>
<keyword evidence="2" id="KW-0328">Glycosyltransferase</keyword>
<dbReference type="Gene3D" id="3.40.50.2000">
    <property type="entry name" value="Glycogen Phosphorylase B"/>
    <property type="match status" value="4"/>
</dbReference>
<sequence length="858" mass="97281">MEAKKNKMSILMLPWLAHGHISPFLELAKKLTNRNFHIYMCSTPINLSSIKKNITKKYFESIELVEFHLPSLPNLPPHYHTTNGLPPHLMNTLKTAFENASPNFSKILQTLNPDLVIYDFNQPWAAESASSVNIPAVQFLTFGAAVVSLAIHMFEDTEDKFPFPEIYLHEYEMLSLKEAVKEAPGNKYSFDEAIRLSRDIVLVKTCRDFEGKYVDYLSNLVSKKIVPVGSLVQESIARDDNDEEIMQWLDKKEKGLTVFVSFGSEYFLSKEDIFVVARGLELSKVNFIWVIRFSQGERISIQDALPEGYLERVGERGMVIEGWAPQAMILQHPSIGGFVSHCGWSSFMESMKFGVPIIAMPMHIDQPMNARLVEYIRMGVEAARDENGKLQSEEIANTIRKVLVEESGEDVRNKAKELSGKMNAKGDEEIDAHGHINPFLELAKKLASKNFDIYLCSTLVNLLSIKKRVGEKYSESIELIELHLPSLPDLPPHYHTTNGLPPHLMNTLKTAFELASPNFSKILQTLRPDLVIHDYNQPWVTDSASSMNIPAVQFPTFSATVVALSIHMSENTTEKFPFPEIYLREHEMISLKKDINEVPSKKFPYDEAIRRSHDIILVKTCRDFEGKYIDYLSNLTSKKVVPVGSLVQETMDQDDYKEIAQWLDKKEKSSTVFVSFGSEYFLSKEEILAVAQGLELSKVNFIWVIRFPQGERMNIRDALPKEYLERVGERGMVIEGWAPQATILQHPSIGGFVSHCGWSSFMESMKFGVPIIAMPMHIDQPMNARLVEYIGVGVEAAKDEDGKLQSEEIAKAIREVVAEESGEDVRKKVKEVSEKMNAKEDEEIDGVAEELMALRTNK</sequence>
<dbReference type="InParanoid" id="A0A3Q7IQZ7"/>
<evidence type="ECO:0000259" key="4">
    <source>
        <dbReference type="Pfam" id="PF26168"/>
    </source>
</evidence>
<dbReference type="PaxDb" id="4081-Solyc11g007490.1.1"/>
<name>A0A3Q7IQZ7_SOLLC</name>
<dbReference type="InterPro" id="IPR058980">
    <property type="entry name" value="Glyco_transf_N"/>
</dbReference>
<dbReference type="PANTHER" id="PTHR48044">
    <property type="entry name" value="GLYCOSYLTRANSFERASE"/>
    <property type="match status" value="1"/>
</dbReference>